<evidence type="ECO:0000313" key="3">
    <source>
        <dbReference type="EMBL" id="MEF2255852.1"/>
    </source>
</evidence>
<dbReference type="RefSeq" id="WP_292707170.1">
    <property type="nucleotide sequence ID" value="NZ_BAAAUO010000001.1"/>
</dbReference>
<keyword evidence="4" id="KW-1185">Reference proteome</keyword>
<reference evidence="3 4" key="1">
    <citation type="submission" date="2024-01" db="EMBL/GenBank/DDBJ databases">
        <title>the genome sequence of strain Microbacterium schleiferi NBRC 15075.</title>
        <authorList>
            <person name="Ding Y."/>
            <person name="Zhang G."/>
        </authorList>
    </citation>
    <scope>NUCLEOTIDE SEQUENCE [LARGE SCALE GENOMIC DNA]</scope>
    <source>
        <strain evidence="3 4">NBRC 15075</strain>
    </source>
</reference>
<keyword evidence="1" id="KW-0175">Coiled coil</keyword>
<dbReference type="Proteomes" id="UP001351900">
    <property type="component" value="Unassembled WGS sequence"/>
</dbReference>
<comment type="caution">
    <text evidence="3">The sequence shown here is derived from an EMBL/GenBank/DDBJ whole genome shotgun (WGS) entry which is preliminary data.</text>
</comment>
<proteinExistence type="predicted"/>
<organism evidence="3 4">
    <name type="scientific">Microbacterium schleiferi</name>
    <dbReference type="NCBI Taxonomy" id="69362"/>
    <lineage>
        <taxon>Bacteria</taxon>
        <taxon>Bacillati</taxon>
        <taxon>Actinomycetota</taxon>
        <taxon>Actinomycetes</taxon>
        <taxon>Micrococcales</taxon>
        <taxon>Microbacteriaceae</taxon>
        <taxon>Microbacterium</taxon>
    </lineage>
</organism>
<sequence>MIRRVGRPGLIGLAARTAVVAGTASAVSGAVSNNQQKKAQAQYEQEQYQAAQQQAAMQQAAQQAVAAQMAAAPAPAPAAPAAPAVDVVAELQKLAALKDAGVLSDDEFAAAKAKLLS</sequence>
<accession>A0ABU7VAM9</accession>
<evidence type="ECO:0000313" key="4">
    <source>
        <dbReference type="Proteomes" id="UP001351900"/>
    </source>
</evidence>
<feature type="coiled-coil region" evidence="1">
    <location>
        <begin position="34"/>
        <end position="63"/>
    </location>
</feature>
<protein>
    <submittedName>
        <fullName evidence="3">SHOCT domain-containing protein</fullName>
    </submittedName>
</protein>
<name>A0ABU7VAM9_9MICO</name>
<evidence type="ECO:0000256" key="1">
    <source>
        <dbReference type="SAM" id="Coils"/>
    </source>
</evidence>
<evidence type="ECO:0000259" key="2">
    <source>
        <dbReference type="Pfam" id="PF09851"/>
    </source>
</evidence>
<feature type="domain" description="SHOCT" evidence="2">
    <location>
        <begin position="89"/>
        <end position="116"/>
    </location>
</feature>
<dbReference type="Pfam" id="PF09851">
    <property type="entry name" value="SHOCT"/>
    <property type="match status" value="1"/>
</dbReference>
<dbReference type="EMBL" id="JAZHOV010000006">
    <property type="protein sequence ID" value="MEF2255852.1"/>
    <property type="molecule type" value="Genomic_DNA"/>
</dbReference>
<gene>
    <name evidence="3" type="ORF">V2V91_12010</name>
</gene>
<dbReference type="InterPro" id="IPR018649">
    <property type="entry name" value="SHOCT"/>
</dbReference>